<dbReference type="OrthoDB" id="5792673at2759"/>
<keyword evidence="3" id="KW-1185">Reference proteome</keyword>
<dbReference type="SMART" id="SM00317">
    <property type="entry name" value="SET"/>
    <property type="match status" value="1"/>
</dbReference>
<gene>
    <name evidence="2" type="ORF">BT63DRAFT_202430</name>
</gene>
<dbReference type="InterPro" id="IPR001214">
    <property type="entry name" value="SET_dom"/>
</dbReference>
<dbReference type="AlphaFoldDB" id="A0A6A6UF62"/>
<dbReference type="SUPFAM" id="SSF82199">
    <property type="entry name" value="SET domain"/>
    <property type="match status" value="1"/>
</dbReference>
<dbReference type="PROSITE" id="PS50280">
    <property type="entry name" value="SET"/>
    <property type="match status" value="1"/>
</dbReference>
<accession>A0A6A6UF62</accession>
<protein>
    <recommendedName>
        <fullName evidence="1">SET domain-containing protein</fullName>
    </recommendedName>
</protein>
<dbReference type="Pfam" id="PF00856">
    <property type="entry name" value="SET"/>
    <property type="match status" value="1"/>
</dbReference>
<sequence>MPTKSTILPKSWPTDLAVTYLTQLKYSSKITPGILTALNTPPPANTIINTPISPSAIIRIRPITLSTHPAYNQHGLFALRALQPDSFILLYLGYVHTQDDTDETSDYDLSMDRELGVSIDAAKMGNEARFINDYRGITARPNAEFRDVWIRQGARVERRIGVYVKRDVGKKGISKGEEIVVSYGKGFWNERTGATE</sequence>
<name>A0A6A6UF62_9PEZI</name>
<evidence type="ECO:0000313" key="2">
    <source>
        <dbReference type="EMBL" id="KAF2670822.1"/>
    </source>
</evidence>
<evidence type="ECO:0000259" key="1">
    <source>
        <dbReference type="PROSITE" id="PS50280"/>
    </source>
</evidence>
<dbReference type="InterPro" id="IPR046341">
    <property type="entry name" value="SET_dom_sf"/>
</dbReference>
<reference evidence="2" key="1">
    <citation type="journal article" date="2020" name="Stud. Mycol.">
        <title>101 Dothideomycetes genomes: a test case for predicting lifestyles and emergence of pathogens.</title>
        <authorList>
            <person name="Haridas S."/>
            <person name="Albert R."/>
            <person name="Binder M."/>
            <person name="Bloem J."/>
            <person name="Labutti K."/>
            <person name="Salamov A."/>
            <person name="Andreopoulos B."/>
            <person name="Baker S."/>
            <person name="Barry K."/>
            <person name="Bills G."/>
            <person name="Bluhm B."/>
            <person name="Cannon C."/>
            <person name="Castanera R."/>
            <person name="Culley D."/>
            <person name="Daum C."/>
            <person name="Ezra D."/>
            <person name="Gonzalez J."/>
            <person name="Henrissat B."/>
            <person name="Kuo A."/>
            <person name="Liang C."/>
            <person name="Lipzen A."/>
            <person name="Lutzoni F."/>
            <person name="Magnuson J."/>
            <person name="Mondo S."/>
            <person name="Nolan M."/>
            <person name="Ohm R."/>
            <person name="Pangilinan J."/>
            <person name="Park H.-J."/>
            <person name="Ramirez L."/>
            <person name="Alfaro M."/>
            <person name="Sun H."/>
            <person name="Tritt A."/>
            <person name="Yoshinaga Y."/>
            <person name="Zwiers L.-H."/>
            <person name="Turgeon B."/>
            <person name="Goodwin S."/>
            <person name="Spatafora J."/>
            <person name="Crous P."/>
            <person name="Grigoriev I."/>
        </authorList>
    </citation>
    <scope>NUCLEOTIDE SEQUENCE</scope>
    <source>
        <strain evidence="2">CBS 115976</strain>
    </source>
</reference>
<evidence type="ECO:0000313" key="3">
    <source>
        <dbReference type="Proteomes" id="UP000799302"/>
    </source>
</evidence>
<proteinExistence type="predicted"/>
<dbReference type="Proteomes" id="UP000799302">
    <property type="component" value="Unassembled WGS sequence"/>
</dbReference>
<dbReference type="Gene3D" id="2.170.270.10">
    <property type="entry name" value="SET domain"/>
    <property type="match status" value="1"/>
</dbReference>
<feature type="domain" description="SET" evidence="1">
    <location>
        <begin position="61"/>
        <end position="184"/>
    </location>
</feature>
<organism evidence="2 3">
    <name type="scientific">Microthyrium microscopicum</name>
    <dbReference type="NCBI Taxonomy" id="703497"/>
    <lineage>
        <taxon>Eukaryota</taxon>
        <taxon>Fungi</taxon>
        <taxon>Dikarya</taxon>
        <taxon>Ascomycota</taxon>
        <taxon>Pezizomycotina</taxon>
        <taxon>Dothideomycetes</taxon>
        <taxon>Dothideomycetes incertae sedis</taxon>
        <taxon>Microthyriales</taxon>
        <taxon>Microthyriaceae</taxon>
        <taxon>Microthyrium</taxon>
    </lineage>
</organism>
<dbReference type="EMBL" id="MU004233">
    <property type="protein sequence ID" value="KAF2670822.1"/>
    <property type="molecule type" value="Genomic_DNA"/>
</dbReference>